<sequence length="67" mass="7568">MEEFKYYDTRKRVRDDSDLDSPDSKRVHRVDSDSIDNSSESHLSRVNSTGSCADSFGSEHVSVEPDS</sequence>
<proteinExistence type="predicted"/>
<reference evidence="2 3" key="1">
    <citation type="journal article" date="2018" name="Front. Plant Sci.">
        <title>Red Clover (Trifolium pratense) and Zigzag Clover (T. medium) - A Picture of Genomic Similarities and Differences.</title>
        <authorList>
            <person name="Dluhosova J."/>
            <person name="Istvanek J."/>
            <person name="Nedelnik J."/>
            <person name="Repkova J."/>
        </authorList>
    </citation>
    <scope>NUCLEOTIDE SEQUENCE [LARGE SCALE GENOMIC DNA]</scope>
    <source>
        <strain evidence="3">cv. 10/8</strain>
        <tissue evidence="2">Leaf</tissue>
    </source>
</reference>
<feature type="region of interest" description="Disordered" evidence="1">
    <location>
        <begin position="1"/>
        <end position="67"/>
    </location>
</feature>
<name>A0A392RVC9_9FABA</name>
<evidence type="ECO:0000313" key="3">
    <source>
        <dbReference type="Proteomes" id="UP000265520"/>
    </source>
</evidence>
<feature type="non-terminal residue" evidence="2">
    <location>
        <position position="67"/>
    </location>
</feature>
<evidence type="ECO:0000313" key="2">
    <source>
        <dbReference type="EMBL" id="MCI40329.1"/>
    </source>
</evidence>
<dbReference type="Proteomes" id="UP000265520">
    <property type="component" value="Unassembled WGS sequence"/>
</dbReference>
<dbReference type="EMBL" id="LXQA010278475">
    <property type="protein sequence ID" value="MCI40329.1"/>
    <property type="molecule type" value="Genomic_DNA"/>
</dbReference>
<dbReference type="AlphaFoldDB" id="A0A392RVC9"/>
<keyword evidence="3" id="KW-1185">Reference proteome</keyword>
<evidence type="ECO:0000256" key="1">
    <source>
        <dbReference type="SAM" id="MobiDB-lite"/>
    </source>
</evidence>
<protein>
    <submittedName>
        <fullName evidence="2">Uncharacterized protein</fullName>
    </submittedName>
</protein>
<accession>A0A392RVC9</accession>
<comment type="caution">
    <text evidence="2">The sequence shown here is derived from an EMBL/GenBank/DDBJ whole genome shotgun (WGS) entry which is preliminary data.</text>
</comment>
<feature type="compositionally biased region" description="Polar residues" evidence="1">
    <location>
        <begin position="35"/>
        <end position="52"/>
    </location>
</feature>
<feature type="compositionally biased region" description="Basic and acidic residues" evidence="1">
    <location>
        <begin position="1"/>
        <end position="32"/>
    </location>
</feature>
<organism evidence="2 3">
    <name type="scientific">Trifolium medium</name>
    <dbReference type="NCBI Taxonomy" id="97028"/>
    <lineage>
        <taxon>Eukaryota</taxon>
        <taxon>Viridiplantae</taxon>
        <taxon>Streptophyta</taxon>
        <taxon>Embryophyta</taxon>
        <taxon>Tracheophyta</taxon>
        <taxon>Spermatophyta</taxon>
        <taxon>Magnoliopsida</taxon>
        <taxon>eudicotyledons</taxon>
        <taxon>Gunneridae</taxon>
        <taxon>Pentapetalae</taxon>
        <taxon>rosids</taxon>
        <taxon>fabids</taxon>
        <taxon>Fabales</taxon>
        <taxon>Fabaceae</taxon>
        <taxon>Papilionoideae</taxon>
        <taxon>50 kb inversion clade</taxon>
        <taxon>NPAAA clade</taxon>
        <taxon>Hologalegina</taxon>
        <taxon>IRL clade</taxon>
        <taxon>Trifolieae</taxon>
        <taxon>Trifolium</taxon>
    </lineage>
</organism>